<comment type="caution">
    <text evidence="1">The sequence shown here is derived from an EMBL/GenBank/DDBJ whole genome shotgun (WGS) entry which is preliminary data.</text>
</comment>
<dbReference type="Proteomes" id="UP000267166">
    <property type="component" value="Unassembled WGS sequence"/>
</dbReference>
<evidence type="ECO:0000313" key="2">
    <source>
        <dbReference type="Proteomes" id="UP000267166"/>
    </source>
</evidence>
<reference evidence="1 2" key="1">
    <citation type="submission" date="2018-09" db="EMBL/GenBank/DDBJ databases">
        <title>The draft genome of Acinetobacter sp. strains.</title>
        <authorList>
            <person name="Qin J."/>
            <person name="Feng Y."/>
            <person name="Zong Z."/>
        </authorList>
    </citation>
    <scope>NUCLEOTIDE SEQUENCE [LARGE SCALE GENOMIC DNA]</scope>
    <source>
        <strain evidence="1 2">WCHAc060003</strain>
    </source>
</reference>
<accession>A0A498CTN2</accession>
<organism evidence="1 2">
    <name type="scientific">Acinetobacter cumulans</name>
    <dbReference type="NCBI Taxonomy" id="2136182"/>
    <lineage>
        <taxon>Bacteria</taxon>
        <taxon>Pseudomonadati</taxon>
        <taxon>Pseudomonadota</taxon>
        <taxon>Gammaproteobacteria</taxon>
        <taxon>Moraxellales</taxon>
        <taxon>Moraxellaceae</taxon>
        <taxon>Acinetobacter</taxon>
    </lineage>
</organism>
<dbReference type="AlphaFoldDB" id="A0A498CTN2"/>
<evidence type="ECO:0000313" key="1">
    <source>
        <dbReference type="EMBL" id="RLL30726.1"/>
    </source>
</evidence>
<sequence length="68" mass="7683">MSKALHEVNWFHLGKTEEFKELKSDLAHVTRDVQGFIDEIAINDIVQTFLKHGYVVVKVEDGGGSQKV</sequence>
<dbReference type="RefSeq" id="WP_121594892.1">
    <property type="nucleotide sequence ID" value="NZ_RCHD01000051.1"/>
</dbReference>
<gene>
    <name evidence="1" type="ORF">D9K80_15580</name>
</gene>
<protein>
    <submittedName>
        <fullName evidence="1">Uncharacterized protein</fullName>
    </submittedName>
</protein>
<name>A0A498CTN2_9GAMM</name>
<proteinExistence type="predicted"/>
<dbReference type="EMBL" id="RCHD01000051">
    <property type="protein sequence ID" value="RLL30726.1"/>
    <property type="molecule type" value="Genomic_DNA"/>
</dbReference>